<keyword evidence="5 6" id="KW-0472">Membrane</keyword>
<keyword evidence="3 6" id="KW-0812">Transmembrane</keyword>
<dbReference type="InterPro" id="IPR051311">
    <property type="entry name" value="DedA_domain"/>
</dbReference>
<evidence type="ECO:0000256" key="6">
    <source>
        <dbReference type="SAM" id="Phobius"/>
    </source>
</evidence>
<dbReference type="KEGG" id="mon:G8E03_12215"/>
<feature type="domain" description="VTT" evidence="7">
    <location>
        <begin position="30"/>
        <end position="161"/>
    </location>
</feature>
<dbReference type="GO" id="GO:0005886">
    <property type="term" value="C:plasma membrane"/>
    <property type="evidence" value="ECO:0007669"/>
    <property type="project" value="UniProtKB-SubCell"/>
</dbReference>
<feature type="transmembrane region" description="Helical" evidence="6">
    <location>
        <begin position="137"/>
        <end position="160"/>
    </location>
</feature>
<keyword evidence="4 6" id="KW-1133">Transmembrane helix</keyword>
<evidence type="ECO:0000256" key="1">
    <source>
        <dbReference type="ARBA" id="ARBA00004651"/>
    </source>
</evidence>
<evidence type="ECO:0000313" key="9">
    <source>
        <dbReference type="Proteomes" id="UP000500791"/>
    </source>
</evidence>
<dbReference type="EMBL" id="CP049811">
    <property type="protein sequence ID" value="QIK41466.1"/>
    <property type="molecule type" value="Genomic_DNA"/>
</dbReference>
<keyword evidence="2" id="KW-1003">Cell membrane</keyword>
<evidence type="ECO:0000256" key="4">
    <source>
        <dbReference type="ARBA" id="ARBA00022989"/>
    </source>
</evidence>
<sequence length="197" mass="21911">MFDWIVSLLGRAGYVGVAGLMFAENVFPPIPSELVMPLSGYLAAQETLALIPVILAGTLGSVAGAVLWYWIGLRIGEERLKRFARDHGKWLTLSPEDVDGASRWFRDYGWRAVFFGRMVPGVRTFISVPAGVARMPIVPFLAFTTLGSAIWTTLLAYAGYLLESQYEKVADWLNPISTMIVVGIVGYYIFRVIRQSR</sequence>
<dbReference type="InterPro" id="IPR032816">
    <property type="entry name" value="VTT_dom"/>
</dbReference>
<accession>A0A6G7VNL5</accession>
<comment type="subcellular location">
    <subcellularLocation>
        <location evidence="1">Cell membrane</location>
        <topology evidence="1">Multi-pass membrane protein</topology>
    </subcellularLocation>
</comment>
<keyword evidence="9" id="KW-1185">Reference proteome</keyword>
<evidence type="ECO:0000313" key="8">
    <source>
        <dbReference type="EMBL" id="QIK41466.1"/>
    </source>
</evidence>
<gene>
    <name evidence="8" type="ORF">G8E03_12215</name>
</gene>
<feature type="transmembrane region" description="Helical" evidence="6">
    <location>
        <begin position="50"/>
        <end position="71"/>
    </location>
</feature>
<feature type="transmembrane region" description="Helical" evidence="6">
    <location>
        <begin position="12"/>
        <end position="30"/>
    </location>
</feature>
<name>A0A6G7VNL5_9RHOB</name>
<dbReference type="Pfam" id="PF09335">
    <property type="entry name" value="VTT_dom"/>
    <property type="match status" value="1"/>
</dbReference>
<evidence type="ECO:0000259" key="7">
    <source>
        <dbReference type="Pfam" id="PF09335"/>
    </source>
</evidence>
<dbReference type="PANTHER" id="PTHR42709">
    <property type="entry name" value="ALKALINE PHOSPHATASE LIKE PROTEIN"/>
    <property type="match status" value="1"/>
</dbReference>
<dbReference type="AlphaFoldDB" id="A0A6G7VNL5"/>
<reference evidence="8 9" key="1">
    <citation type="submission" date="2020-03" db="EMBL/GenBank/DDBJ databases">
        <title>Complete genome sequence of Monaibacterium sp. ALG8 with diverse plasmids.</title>
        <authorList>
            <person name="Sun C."/>
        </authorList>
    </citation>
    <scope>NUCLEOTIDE SEQUENCE [LARGE SCALE GENOMIC DNA]</scope>
    <source>
        <strain evidence="8 9">ALG8</strain>
    </source>
</reference>
<evidence type="ECO:0000256" key="2">
    <source>
        <dbReference type="ARBA" id="ARBA00022475"/>
    </source>
</evidence>
<feature type="transmembrane region" description="Helical" evidence="6">
    <location>
        <begin position="172"/>
        <end position="190"/>
    </location>
</feature>
<dbReference type="Proteomes" id="UP000500791">
    <property type="component" value="Chromosome"/>
</dbReference>
<organism evidence="8 9">
    <name type="scientific">Pontivivens nitratireducens</name>
    <dbReference type="NCBI Taxonomy" id="2758038"/>
    <lineage>
        <taxon>Bacteria</taxon>
        <taxon>Pseudomonadati</taxon>
        <taxon>Pseudomonadota</taxon>
        <taxon>Alphaproteobacteria</taxon>
        <taxon>Rhodobacterales</taxon>
        <taxon>Paracoccaceae</taxon>
        <taxon>Pontivivens</taxon>
    </lineage>
</organism>
<proteinExistence type="predicted"/>
<dbReference type="RefSeq" id="WP_166192301.1">
    <property type="nucleotide sequence ID" value="NZ_CP049811.1"/>
</dbReference>
<dbReference type="PANTHER" id="PTHR42709:SF6">
    <property type="entry name" value="UNDECAPRENYL PHOSPHATE TRANSPORTER A"/>
    <property type="match status" value="1"/>
</dbReference>
<protein>
    <submittedName>
        <fullName evidence="8">DedA family protein</fullName>
    </submittedName>
</protein>
<evidence type="ECO:0000256" key="5">
    <source>
        <dbReference type="ARBA" id="ARBA00023136"/>
    </source>
</evidence>
<evidence type="ECO:0000256" key="3">
    <source>
        <dbReference type="ARBA" id="ARBA00022692"/>
    </source>
</evidence>